<dbReference type="AlphaFoldDB" id="A0A2U1MZN7"/>
<dbReference type="EMBL" id="PKPP01003983">
    <property type="protein sequence ID" value="PWA66686.1"/>
    <property type="molecule type" value="Genomic_DNA"/>
</dbReference>
<keyword evidence="3" id="KW-1185">Reference proteome</keyword>
<dbReference type="PANTHER" id="PTHR31286">
    <property type="entry name" value="GLYCINE-RICH CELL WALL STRUCTURAL PROTEIN 1.8-LIKE"/>
    <property type="match status" value="1"/>
</dbReference>
<comment type="caution">
    <text evidence="2">The sequence shown here is derived from an EMBL/GenBank/DDBJ whole genome shotgun (WGS) entry which is preliminary data.</text>
</comment>
<dbReference type="InterPro" id="IPR040256">
    <property type="entry name" value="At4g02000-like"/>
</dbReference>
<dbReference type="GO" id="GO:0003964">
    <property type="term" value="F:RNA-directed DNA polymerase activity"/>
    <property type="evidence" value="ECO:0007669"/>
    <property type="project" value="UniProtKB-KW"/>
</dbReference>
<accession>A0A2U1MZN7</accession>
<proteinExistence type="predicted"/>
<keyword evidence="2" id="KW-0548">Nucleotidyltransferase</keyword>
<dbReference type="STRING" id="35608.A0A2U1MZN7"/>
<keyword evidence="2" id="KW-0808">Transferase</keyword>
<protein>
    <submittedName>
        <fullName evidence="2">Reverse transcriptase domain, Reverse transcriptase zinc-binding domain protein</fullName>
    </submittedName>
</protein>
<name>A0A2U1MZN7_ARTAN</name>
<organism evidence="2 3">
    <name type="scientific">Artemisia annua</name>
    <name type="common">Sweet wormwood</name>
    <dbReference type="NCBI Taxonomy" id="35608"/>
    <lineage>
        <taxon>Eukaryota</taxon>
        <taxon>Viridiplantae</taxon>
        <taxon>Streptophyta</taxon>
        <taxon>Embryophyta</taxon>
        <taxon>Tracheophyta</taxon>
        <taxon>Spermatophyta</taxon>
        <taxon>Magnoliopsida</taxon>
        <taxon>eudicotyledons</taxon>
        <taxon>Gunneridae</taxon>
        <taxon>Pentapetalae</taxon>
        <taxon>asterids</taxon>
        <taxon>campanulids</taxon>
        <taxon>Asterales</taxon>
        <taxon>Asteraceae</taxon>
        <taxon>Asteroideae</taxon>
        <taxon>Anthemideae</taxon>
        <taxon>Artemisiinae</taxon>
        <taxon>Artemisia</taxon>
    </lineage>
</organism>
<keyword evidence="2" id="KW-0695">RNA-directed DNA polymerase</keyword>
<dbReference type="PANTHER" id="PTHR31286:SF99">
    <property type="entry name" value="DUF4283 DOMAIN-CONTAINING PROTEIN"/>
    <property type="match status" value="1"/>
</dbReference>
<evidence type="ECO:0000313" key="3">
    <source>
        <dbReference type="Proteomes" id="UP000245207"/>
    </source>
</evidence>
<gene>
    <name evidence="2" type="ORF">CTI12_AA324810</name>
</gene>
<sequence length="734" mass="85227">MDTLFTFKICNNGKWSLDNTETVEGADLAILMATVQEVNNRFSNTLVGYFIGKRLAFPIAENCVKNTWAKYGIMRVMMNSNGFFFNFFEDGLSMIATKLWKPIMLDAYTSTMYLESWGRTSYARALIEITLDQDLKENLVVAIPRLNGMGYTMENIRVEYERQPPRCDACKVFGHYNDQCPMNINVGRSNEVKEDGFTTVTRKGGRALWNIRGMNQSPKQNEVRQTSYVLGFFGIGIGLRMVVVDEWCSDVVGYSMFRRVKKLKFLKKPLRKLLKDKGNIHEQVKSLQVVDDEWCSDVVGCNMFRRVKKLKFLKKTLRKLLKDKGNLHERVKSLRVELDEVQKTLDIDPSNDVLRKEEALYLHAFHDALIDEERFLKQRAKIEWLRAGDSNLAYFHKVVKSRVSRSRIDAIVDSSGISIDGENVNSAFISHYVHFFGSNRCQCSIWVMINPWSRGAWDIVGRDVVNAVREFFTSGKLLKEVNYTIIALIPKVSSPIRINDYQPISCCNVIFQCVTEIISNRMKDSLTELLVKPWKRLPNSREHLVLFLVFLVAYFCNVFNHTKLAIPSLLPFEEAKVSWDSICLPKNEGGLGIRRLEDFNVALITSLIWSILTLKESFWVKWIHTHKFRCRSFWDVPPSGNMSWGWRKLLQVRPKVRSYFWYHIGDGKSVLIWFDRWCVHSPLLDHITVRDISRACFSMSDKVVDVLDNGTWKWPMEWALRYPLFSILLFLILI</sequence>
<evidence type="ECO:0000313" key="2">
    <source>
        <dbReference type="EMBL" id="PWA66686.1"/>
    </source>
</evidence>
<evidence type="ECO:0000256" key="1">
    <source>
        <dbReference type="SAM" id="Coils"/>
    </source>
</evidence>
<dbReference type="OrthoDB" id="1938551at2759"/>
<keyword evidence="1" id="KW-0175">Coiled coil</keyword>
<feature type="coiled-coil region" evidence="1">
    <location>
        <begin position="310"/>
        <end position="344"/>
    </location>
</feature>
<reference evidence="2 3" key="1">
    <citation type="journal article" date="2018" name="Mol. Plant">
        <title>The genome of Artemisia annua provides insight into the evolution of Asteraceae family and artemisinin biosynthesis.</title>
        <authorList>
            <person name="Shen Q."/>
            <person name="Zhang L."/>
            <person name="Liao Z."/>
            <person name="Wang S."/>
            <person name="Yan T."/>
            <person name="Shi P."/>
            <person name="Liu M."/>
            <person name="Fu X."/>
            <person name="Pan Q."/>
            <person name="Wang Y."/>
            <person name="Lv Z."/>
            <person name="Lu X."/>
            <person name="Zhang F."/>
            <person name="Jiang W."/>
            <person name="Ma Y."/>
            <person name="Chen M."/>
            <person name="Hao X."/>
            <person name="Li L."/>
            <person name="Tang Y."/>
            <person name="Lv G."/>
            <person name="Zhou Y."/>
            <person name="Sun X."/>
            <person name="Brodelius P.E."/>
            <person name="Rose J.K.C."/>
            <person name="Tang K."/>
        </authorList>
    </citation>
    <scope>NUCLEOTIDE SEQUENCE [LARGE SCALE GENOMIC DNA]</scope>
    <source>
        <strain evidence="3">cv. Huhao1</strain>
        <tissue evidence="2">Leaf</tissue>
    </source>
</reference>
<dbReference type="Proteomes" id="UP000245207">
    <property type="component" value="Unassembled WGS sequence"/>
</dbReference>